<feature type="region of interest" description="Disordered" evidence="4">
    <location>
        <begin position="137"/>
        <end position="173"/>
    </location>
</feature>
<keyword evidence="1" id="KW-0677">Repeat</keyword>
<dbReference type="InterPro" id="IPR050498">
    <property type="entry name" value="Ycf3"/>
</dbReference>
<feature type="repeat" description="TPR" evidence="3">
    <location>
        <begin position="107"/>
        <end position="140"/>
    </location>
</feature>
<dbReference type="InterPro" id="IPR019734">
    <property type="entry name" value="TPR_rpt"/>
</dbReference>
<dbReference type="Pfam" id="PF14559">
    <property type="entry name" value="TPR_19"/>
    <property type="match status" value="1"/>
</dbReference>
<dbReference type="InterPro" id="IPR011990">
    <property type="entry name" value="TPR-like_helical_dom_sf"/>
</dbReference>
<sequence length="173" mass="19352">MVAFTTTHMGLKRIAAGLLAAVWLLAAPLAAQAQDDKAVDDLMNQANKAMQKGQPRDAENLLRKAIEAAPTRSDLYALRARARDSSGKFDAALEDANKYIELEPKDAYGYLTRSRIYVSLDKPEMALADASKAIELEPNEPDGYYRRSDIYREMNKDNEAKADEKKAEELEKR</sequence>
<proteinExistence type="predicted"/>
<dbReference type="Proteomes" id="UP001595904">
    <property type="component" value="Unassembled WGS sequence"/>
</dbReference>
<dbReference type="SUPFAM" id="SSF48452">
    <property type="entry name" value="TPR-like"/>
    <property type="match status" value="1"/>
</dbReference>
<evidence type="ECO:0000256" key="5">
    <source>
        <dbReference type="SAM" id="SignalP"/>
    </source>
</evidence>
<dbReference type="RefSeq" id="WP_380598227.1">
    <property type="nucleotide sequence ID" value="NZ_JBHSDU010000003.1"/>
</dbReference>
<gene>
    <name evidence="6" type="ORF">ACFPN2_16065</name>
</gene>
<feature type="signal peptide" evidence="5">
    <location>
        <begin position="1"/>
        <end position="33"/>
    </location>
</feature>
<feature type="repeat" description="TPR" evidence="3">
    <location>
        <begin position="73"/>
        <end position="106"/>
    </location>
</feature>
<dbReference type="EMBL" id="JBHSDU010000003">
    <property type="protein sequence ID" value="MFC4310608.1"/>
    <property type="molecule type" value="Genomic_DNA"/>
</dbReference>
<dbReference type="PANTHER" id="PTHR44858">
    <property type="entry name" value="TETRATRICOPEPTIDE REPEAT PROTEIN 6"/>
    <property type="match status" value="1"/>
</dbReference>
<feature type="compositionally biased region" description="Basic and acidic residues" evidence="4">
    <location>
        <begin position="143"/>
        <end position="173"/>
    </location>
</feature>
<reference evidence="7" key="1">
    <citation type="journal article" date="2019" name="Int. J. Syst. Evol. Microbiol.">
        <title>The Global Catalogue of Microorganisms (GCM) 10K type strain sequencing project: providing services to taxonomists for standard genome sequencing and annotation.</title>
        <authorList>
            <consortium name="The Broad Institute Genomics Platform"/>
            <consortium name="The Broad Institute Genome Sequencing Center for Infectious Disease"/>
            <person name="Wu L."/>
            <person name="Ma J."/>
        </authorList>
    </citation>
    <scope>NUCLEOTIDE SEQUENCE [LARGE SCALE GENOMIC DNA]</scope>
    <source>
        <strain evidence="7">CGMCC 1.10759</strain>
    </source>
</reference>
<evidence type="ECO:0000313" key="6">
    <source>
        <dbReference type="EMBL" id="MFC4310608.1"/>
    </source>
</evidence>
<evidence type="ECO:0000256" key="3">
    <source>
        <dbReference type="PROSITE-ProRule" id="PRU00339"/>
    </source>
</evidence>
<dbReference type="Gene3D" id="1.25.40.10">
    <property type="entry name" value="Tetratricopeptide repeat domain"/>
    <property type="match status" value="2"/>
</dbReference>
<evidence type="ECO:0000256" key="4">
    <source>
        <dbReference type="SAM" id="MobiDB-lite"/>
    </source>
</evidence>
<protein>
    <submittedName>
        <fullName evidence="6">Tetratricopeptide repeat protein</fullName>
    </submittedName>
</protein>
<keyword evidence="2 3" id="KW-0802">TPR repeat</keyword>
<keyword evidence="5" id="KW-0732">Signal</keyword>
<name>A0ABV8SUG7_9GAMM</name>
<evidence type="ECO:0000256" key="2">
    <source>
        <dbReference type="ARBA" id="ARBA00022803"/>
    </source>
</evidence>
<dbReference type="SMART" id="SM00028">
    <property type="entry name" value="TPR"/>
    <property type="match status" value="3"/>
</dbReference>
<dbReference type="PROSITE" id="PS50005">
    <property type="entry name" value="TPR"/>
    <property type="match status" value="2"/>
</dbReference>
<evidence type="ECO:0000256" key="1">
    <source>
        <dbReference type="ARBA" id="ARBA00022737"/>
    </source>
</evidence>
<organism evidence="6 7">
    <name type="scientific">Steroidobacter flavus</name>
    <dbReference type="NCBI Taxonomy" id="1842136"/>
    <lineage>
        <taxon>Bacteria</taxon>
        <taxon>Pseudomonadati</taxon>
        <taxon>Pseudomonadota</taxon>
        <taxon>Gammaproteobacteria</taxon>
        <taxon>Steroidobacterales</taxon>
        <taxon>Steroidobacteraceae</taxon>
        <taxon>Steroidobacter</taxon>
    </lineage>
</organism>
<keyword evidence="7" id="KW-1185">Reference proteome</keyword>
<comment type="caution">
    <text evidence="6">The sequence shown here is derived from an EMBL/GenBank/DDBJ whole genome shotgun (WGS) entry which is preliminary data.</text>
</comment>
<dbReference type="PANTHER" id="PTHR44858:SF1">
    <property type="entry name" value="UDP-N-ACETYLGLUCOSAMINE--PEPTIDE N-ACETYLGLUCOSAMINYLTRANSFERASE SPINDLY-RELATED"/>
    <property type="match status" value="1"/>
</dbReference>
<dbReference type="Pfam" id="PF13181">
    <property type="entry name" value="TPR_8"/>
    <property type="match status" value="2"/>
</dbReference>
<feature type="chain" id="PRO_5045062456" evidence="5">
    <location>
        <begin position="34"/>
        <end position="173"/>
    </location>
</feature>
<accession>A0ABV8SUG7</accession>
<evidence type="ECO:0000313" key="7">
    <source>
        <dbReference type="Proteomes" id="UP001595904"/>
    </source>
</evidence>